<feature type="compositionally biased region" description="Low complexity" evidence="1">
    <location>
        <begin position="217"/>
        <end position="232"/>
    </location>
</feature>
<gene>
    <name evidence="2" type="ORF">HHK36_013549</name>
</gene>
<keyword evidence="3" id="KW-1185">Reference proteome</keyword>
<dbReference type="EMBL" id="JABCRI010000009">
    <property type="protein sequence ID" value="KAF8400252.1"/>
    <property type="molecule type" value="Genomic_DNA"/>
</dbReference>
<dbReference type="PANTHER" id="PTHR47150:SF7">
    <property type="entry name" value="NUCLEASE"/>
    <property type="match status" value="1"/>
</dbReference>
<evidence type="ECO:0000313" key="2">
    <source>
        <dbReference type="EMBL" id="KAF8400252.1"/>
    </source>
</evidence>
<dbReference type="InterPro" id="IPR006912">
    <property type="entry name" value="Harbinger_derived_prot"/>
</dbReference>
<accession>A0A834ZDP3</accession>
<sequence>MEAHDPYFVLKRNAVGVIGLSSLQKTTAAMRILAYGVAADIVDDYVRIGESISIESLRKFVRAVVEVFVEEYLRSTNNDDISRLLAQGEVRWFPVMLGSIDCMHWKWKNCPIAWKDQYERGGHHNPSIILEAVTSSKVDKEGCRASIWSAPSGICNCRGPSRFWDVPMLKDIMKACIIMHNIIVEDEHDVYIPDLNCDPKWMDDISKHKSSFKGKAAKSFSDMSSPSTPDSPINLADDDVPNTDFVQRPPDRNAEK</sequence>
<comment type="caution">
    <text evidence="2">The sequence shown here is derived from an EMBL/GenBank/DDBJ whole genome shotgun (WGS) entry which is preliminary data.</text>
</comment>
<organism evidence="2 3">
    <name type="scientific">Tetracentron sinense</name>
    <name type="common">Spur-leaf</name>
    <dbReference type="NCBI Taxonomy" id="13715"/>
    <lineage>
        <taxon>Eukaryota</taxon>
        <taxon>Viridiplantae</taxon>
        <taxon>Streptophyta</taxon>
        <taxon>Embryophyta</taxon>
        <taxon>Tracheophyta</taxon>
        <taxon>Spermatophyta</taxon>
        <taxon>Magnoliopsida</taxon>
        <taxon>Trochodendrales</taxon>
        <taxon>Trochodendraceae</taxon>
        <taxon>Tetracentron</taxon>
    </lineage>
</organism>
<evidence type="ECO:0008006" key="4">
    <source>
        <dbReference type="Google" id="ProtNLM"/>
    </source>
</evidence>
<reference evidence="2 3" key="1">
    <citation type="submission" date="2020-04" db="EMBL/GenBank/DDBJ databases">
        <title>Plant Genome Project.</title>
        <authorList>
            <person name="Zhang R.-G."/>
        </authorList>
    </citation>
    <scope>NUCLEOTIDE SEQUENCE [LARGE SCALE GENOMIC DNA]</scope>
    <source>
        <strain evidence="2">YNK0</strain>
        <tissue evidence="2">Leaf</tissue>
    </source>
</reference>
<feature type="region of interest" description="Disordered" evidence="1">
    <location>
        <begin position="216"/>
        <end position="256"/>
    </location>
</feature>
<evidence type="ECO:0000313" key="3">
    <source>
        <dbReference type="Proteomes" id="UP000655225"/>
    </source>
</evidence>
<protein>
    <recommendedName>
        <fullName evidence="4">Nuclease HARBI1</fullName>
    </recommendedName>
</protein>
<dbReference type="PANTHER" id="PTHR47150">
    <property type="entry name" value="OS12G0169200 PROTEIN"/>
    <property type="match status" value="1"/>
</dbReference>
<dbReference type="OMA" id="EFIRQKQ"/>
<dbReference type="Proteomes" id="UP000655225">
    <property type="component" value="Unassembled WGS sequence"/>
</dbReference>
<name>A0A834ZDP3_TETSI</name>
<dbReference type="AlphaFoldDB" id="A0A834ZDP3"/>
<proteinExistence type="predicted"/>
<evidence type="ECO:0000256" key="1">
    <source>
        <dbReference type="SAM" id="MobiDB-lite"/>
    </source>
</evidence>
<dbReference type="Pfam" id="PF04827">
    <property type="entry name" value="Plant_tran"/>
    <property type="match status" value="2"/>
</dbReference>